<sequence length="792" mass="89456">MPQASPHVPPRPEFIPFTIPYLCMSKPYDGKDFWSYPERCGWIVHVKDTQCHVLCPPGVCLDDMEEVEDETRPPMFSRSDGSVVVASEKAAFLQAWLFFGVLTDVSDLCGLDIDLATEFFLEDGSVSTARLNGLPGRWFEAAVISGRAGDKVLMERILTIARHSHLMLSEERSYDGNTLMFDYSYAECRVFLSLEILVHTVGLHLLLHTYMPGFTTTKEEGWGRRRIERSLDSRPVCYARRPNEGIEQLCDLARDKLEEQGWCESELNLAHQELAFASLLSRPRIRDHSSCGDTICHAYQTEESTYRTRHVDDECSCDFVGLDTDRLIAVLSQNKVLKLVITDELELEVMSENEYPYIALSHVWADGLGNPKINALPRCQLRRLRDYANQLSHVHEHPSHPSSLPIAFWMDTLCIPVHPSELAKRYRKKAIQLLGKTFHEATAVLVLDGELEIVQSATVTFLELGLRILCSGWAKRLWTLQEATLASEAHGVDKLYFQMQDGPFLYQKYDRDRKALNSLDERTTEIQAEERALLYDDGIMLQLGEQIPSVRAMREMRKGWSPFQVIHNATEHQSTSKFEDVPVCIASLLGKDLTTIVSTSDAEQRMANFYMLMREIPIGVLWCDSPEKLIKRPFRWAPKSIGSCPEFDAATAGWEGAICDAAGLHVRVQGFMFAESEIERHGPSSMLPRIFNIVSAETGNTVLVSRVSMGDWESISLQKNLALIHKTRHEASPPNVAVVAIEETVQLRGDDGVHSTEYVGTIVSYAYTLPPNATEAVFQGTMTTKDQRWCLT</sequence>
<dbReference type="PANTHER" id="PTHR39596:SF2">
    <property type="entry name" value="HET DOMAIN PROTEIN (AFU_ORTHOLOGUE AFUA_1G17550)-RELATED"/>
    <property type="match status" value="1"/>
</dbReference>
<dbReference type="Proteomes" id="UP000219338">
    <property type="component" value="Unassembled WGS sequence"/>
</dbReference>
<keyword evidence="2" id="KW-1185">Reference proteome</keyword>
<reference evidence="2" key="1">
    <citation type="journal article" date="2017" name="Nat. Ecol. Evol.">
        <title>Genome expansion and lineage-specific genetic innovations in the forest pathogenic fungi Armillaria.</title>
        <authorList>
            <person name="Sipos G."/>
            <person name="Prasanna A.N."/>
            <person name="Walter M.C."/>
            <person name="O'Connor E."/>
            <person name="Balint B."/>
            <person name="Krizsan K."/>
            <person name="Kiss B."/>
            <person name="Hess J."/>
            <person name="Varga T."/>
            <person name="Slot J."/>
            <person name="Riley R."/>
            <person name="Boka B."/>
            <person name="Rigling D."/>
            <person name="Barry K."/>
            <person name="Lee J."/>
            <person name="Mihaltcheva S."/>
            <person name="LaButti K."/>
            <person name="Lipzen A."/>
            <person name="Waldron R."/>
            <person name="Moloney N.M."/>
            <person name="Sperisen C."/>
            <person name="Kredics L."/>
            <person name="Vagvoelgyi C."/>
            <person name="Patrignani A."/>
            <person name="Fitzpatrick D."/>
            <person name="Nagy I."/>
            <person name="Doyle S."/>
            <person name="Anderson J.B."/>
            <person name="Grigoriev I.V."/>
            <person name="Gueldener U."/>
            <person name="Muensterkoetter M."/>
            <person name="Nagy L.G."/>
        </authorList>
    </citation>
    <scope>NUCLEOTIDE SEQUENCE [LARGE SCALE GENOMIC DNA]</scope>
    <source>
        <strain evidence="2">C18/9</strain>
    </source>
</reference>
<gene>
    <name evidence="1" type="ORF">ARMOST_19724</name>
</gene>
<evidence type="ECO:0000313" key="2">
    <source>
        <dbReference type="Proteomes" id="UP000219338"/>
    </source>
</evidence>
<dbReference type="OrthoDB" id="2426273at2759"/>
<dbReference type="AlphaFoldDB" id="A0A284S5A9"/>
<name>A0A284S5A9_ARMOS</name>
<dbReference type="EMBL" id="FUEG01000033">
    <property type="protein sequence ID" value="SJL16205.1"/>
    <property type="molecule type" value="Genomic_DNA"/>
</dbReference>
<evidence type="ECO:0000313" key="1">
    <source>
        <dbReference type="EMBL" id="SJL16205.1"/>
    </source>
</evidence>
<accession>A0A284S5A9</accession>
<organism evidence="1 2">
    <name type="scientific">Armillaria ostoyae</name>
    <name type="common">Armillaria root rot fungus</name>
    <dbReference type="NCBI Taxonomy" id="47428"/>
    <lineage>
        <taxon>Eukaryota</taxon>
        <taxon>Fungi</taxon>
        <taxon>Dikarya</taxon>
        <taxon>Basidiomycota</taxon>
        <taxon>Agaricomycotina</taxon>
        <taxon>Agaricomycetes</taxon>
        <taxon>Agaricomycetidae</taxon>
        <taxon>Agaricales</taxon>
        <taxon>Marasmiineae</taxon>
        <taxon>Physalacriaceae</taxon>
        <taxon>Armillaria</taxon>
    </lineage>
</organism>
<dbReference type="PANTHER" id="PTHR39596">
    <property type="match status" value="1"/>
</dbReference>
<proteinExistence type="predicted"/>
<evidence type="ECO:0008006" key="3">
    <source>
        <dbReference type="Google" id="ProtNLM"/>
    </source>
</evidence>
<protein>
    <recommendedName>
        <fullName evidence="3">Heterokaryon incompatibility domain-containing protein</fullName>
    </recommendedName>
</protein>